<dbReference type="SUPFAM" id="SSF56112">
    <property type="entry name" value="Protein kinase-like (PK-like)"/>
    <property type="match status" value="1"/>
</dbReference>
<sequence length="1989" mass="212970">MISSIDATPKTRVSNRFSTSSNLASPSTAQNYPTPPVPRMTSSPSQSHSSPNSNRQNKTSSVSSTSSTASSNTNIIPDPWVQLREAHHAQQAQHAARLRQLEQLEQQLADMANGHRGYEANFGSEARTRRTVGETGEMDLAALGTDAGYPDSPRKHHHHRHRKSADAMEDVQMDEFQRVQNQEEQDAISSLLGVASAVGASADEYLASIRRRTMVNVPTSGSTSGADVGRRPKGSASSSNRDEAGPSHRAHRNTISAFDVTSAPALTPKSRDRERDRDRDKELRKRTESTSSSTRASAFSSRLPQVGPQPQTSVSSSASTSTKRPASKHRHNSSISLANASSNASSSTNSPTNFFTGDPSDAALTSTITPRSSAPSSKRNTFGPTAELQQFVVPMMATLSAAADRVNMAIGYTPPPSSKARNRLSVSQGHADYHNGSALDQFQPISQSRRASKHQPSSQQHSDRDYYGQPIPSSSSPPLIGASHHSHNDSAVARRVRGYSASNATLSPDAPAPYAGYGELQYDQMDVENLMLTTPPPMPPKTPPNAWGEGAGATSANSAGKRKNDAYYAPVTDYEYTHPYDGDATNSTTPTSSQLRTPSRSKQRSLKSPPPPLPLDTSSISGGQSGAQRYSYTASPTGVVTPKTSKTAPSFNHVSSNGQSMLPNGDATQSLLKQRRKSLFDHSEAPDGLTNGTMAQKASARTSMPASTRATTPKSSGLSSSIGPDGTPTRTSFLPQPRSGSRTSSATGVAAPLPSIPIPSSNRSSNDLSSASSHKAEHRKSSTTPTRASLADYHGYINKAGASTRRRSGTYSPPPPTRPGSAGRRTPKEEVGPEEFIPPVPPVPKHHSLNSNASASVANTIKNLMNSNLSRNSSVSSRGKQGEEDVDGYSGHGDDEMEGRTDDDVHSSTRRRGSERTATEDEAGGDEASEILTSSVDSSKRRKKKVSLAGDVATGERSGSERKTSSRTSISTTSSAASKRKKSVVAATTGGSEKNETTRRIGSHATTTAPSTSFGTSAAVQTVQNKKVTMTRKRGKTLPGSLATPPPVPSLPLPPMKVEPLNVYLPQTSTRKSTAKSPSRSIATTPTRIPTIGSSRNKSLSTSGGPYSTRIKDDGNGVGTSSNSDDELTPTTEVTPTLSEKKKTQSLLYNTLTSSTNGERSKIPPPSPKVGPSGHAPSASANLNSSVTMTPKTIRGGGLGSSTNSLLSKSGSEYSSTATLSKPSKENSQSALRKPSSTSKPSLTSSMSTITTGSNKDLSFSSSIDTSKTSRSRKMSSANLSPLINASPVASRTIGTSARRHSIAPTTGLSIQEQLDKEKAAQALHTGPKSGVNTVAAHGTMSSGPVPLLGGNGSYTLTGQKPVTVTKSSTSKPEAPNKALSLHDRLQGLVVEDQILEEDESTRPAKGKENGSSTKVNAGEAADDDAARGYSGTPSRSGASTSTGEEMMSLYVKNVPKEKDAAKEKSRDKDSGIRVAMGPQAALKLYAPYLSLYERAEILEYPQIYFVGQHAQKKQATPEQSANNFGFDDERGDYNIIVQDHLCFRYEVIETLGKGSFGQVVKAFDHKTGQTCAIKIIRNKKRFHCQALVEVKILENLVKWDPEDKHNNVRMTDHFYFRNHLCISCECLSINLYEFIKSNNFQGFSLGLIRRFTTQLLNSLSLLYSHSVVHCDLKPENVLLKHPTKSGIKVIDFGSSCLENEKVYTYIQSRFYRSPEVILGMTYNMAIDMWSLGCILAELYTGYPLFPGENEQEQLACIMEVQGVPERYLVEKSTRKKLFFDSNGNPRIIPNSKGKKRRPGTKTLQQVLKCNDPIFVDFVARCLDWDPEKRMTPEGGLHHEWILEGNQKPSKNAASAPVTPIGYDKATSKKNIGRARKDDDNQSTISSKSTSSISTSQYHSSLLIPTSSKTTLSGSTSLYVPTSSSRRLQGDSNSDVGVSGIGRYSGSGSLGRTGMGLNNSMMNTSSSYRTVGSVVTGDGSSYSSRGRKL</sequence>
<dbReference type="CDD" id="cd14210">
    <property type="entry name" value="PKc_DYRK"/>
    <property type="match status" value="1"/>
</dbReference>
<dbReference type="InterPro" id="IPR000719">
    <property type="entry name" value="Prot_kinase_dom"/>
</dbReference>
<feature type="region of interest" description="Disordered" evidence="12">
    <location>
        <begin position="1970"/>
        <end position="1989"/>
    </location>
</feature>
<comment type="catalytic activity">
    <reaction evidence="8">
        <text>L-seryl-[protein] + ATP = O-phospho-L-seryl-[protein] + ADP + H(+)</text>
        <dbReference type="Rhea" id="RHEA:17989"/>
        <dbReference type="Rhea" id="RHEA-COMP:9863"/>
        <dbReference type="Rhea" id="RHEA-COMP:11604"/>
        <dbReference type="ChEBI" id="CHEBI:15378"/>
        <dbReference type="ChEBI" id="CHEBI:29999"/>
        <dbReference type="ChEBI" id="CHEBI:30616"/>
        <dbReference type="ChEBI" id="CHEBI:83421"/>
        <dbReference type="ChEBI" id="CHEBI:456216"/>
        <dbReference type="EC" id="2.7.12.1"/>
    </reaction>
</comment>
<organism evidence="14 15">
    <name type="scientific">Jimgerdemannia flammicorona</name>
    <dbReference type="NCBI Taxonomy" id="994334"/>
    <lineage>
        <taxon>Eukaryota</taxon>
        <taxon>Fungi</taxon>
        <taxon>Fungi incertae sedis</taxon>
        <taxon>Mucoromycota</taxon>
        <taxon>Mucoromycotina</taxon>
        <taxon>Endogonomycetes</taxon>
        <taxon>Endogonales</taxon>
        <taxon>Endogonaceae</taxon>
        <taxon>Jimgerdemannia</taxon>
    </lineage>
</organism>
<dbReference type="Pfam" id="PF00069">
    <property type="entry name" value="Pkinase"/>
    <property type="match status" value="1"/>
</dbReference>
<evidence type="ECO:0000256" key="10">
    <source>
        <dbReference type="ARBA" id="ARBA00051680"/>
    </source>
</evidence>
<evidence type="ECO:0000256" key="6">
    <source>
        <dbReference type="ARBA" id="ARBA00022777"/>
    </source>
</evidence>
<feature type="compositionally biased region" description="Polar residues" evidence="12">
    <location>
        <begin position="1179"/>
        <end position="1191"/>
    </location>
</feature>
<feature type="compositionally biased region" description="Low complexity" evidence="12">
    <location>
        <begin position="333"/>
        <end position="350"/>
    </location>
</feature>
<protein>
    <recommendedName>
        <fullName evidence="2">dual-specificity kinase</fullName>
        <ecNumber evidence="2">2.7.12.1</ecNumber>
    </recommendedName>
</protein>
<evidence type="ECO:0000256" key="3">
    <source>
        <dbReference type="ARBA" id="ARBA00022527"/>
    </source>
</evidence>
<feature type="compositionally biased region" description="Polar residues" evidence="12">
    <location>
        <begin position="620"/>
        <end position="666"/>
    </location>
</feature>
<feature type="compositionally biased region" description="Low complexity" evidence="12">
    <location>
        <begin position="1129"/>
        <end position="1138"/>
    </location>
</feature>
<comment type="catalytic activity">
    <reaction evidence="9">
        <text>L-threonyl-[protein] + ATP = O-phospho-L-threonyl-[protein] + ADP + H(+)</text>
        <dbReference type="Rhea" id="RHEA:46608"/>
        <dbReference type="Rhea" id="RHEA-COMP:11060"/>
        <dbReference type="Rhea" id="RHEA-COMP:11605"/>
        <dbReference type="ChEBI" id="CHEBI:15378"/>
        <dbReference type="ChEBI" id="CHEBI:30013"/>
        <dbReference type="ChEBI" id="CHEBI:30616"/>
        <dbReference type="ChEBI" id="CHEBI:61977"/>
        <dbReference type="ChEBI" id="CHEBI:456216"/>
        <dbReference type="EC" id="2.7.12.1"/>
    </reaction>
</comment>
<feature type="domain" description="Protein kinase" evidence="13">
    <location>
        <begin position="1546"/>
        <end position="1842"/>
    </location>
</feature>
<evidence type="ECO:0000313" key="15">
    <source>
        <dbReference type="Proteomes" id="UP000274822"/>
    </source>
</evidence>
<proteinExistence type="inferred from homology"/>
<feature type="compositionally biased region" description="Acidic residues" evidence="12">
    <location>
        <begin position="920"/>
        <end position="929"/>
    </location>
</feature>
<name>A0A433QVY8_9FUNG</name>
<evidence type="ECO:0000256" key="5">
    <source>
        <dbReference type="ARBA" id="ARBA00022741"/>
    </source>
</evidence>
<feature type="compositionally biased region" description="Basic and acidic residues" evidence="12">
    <location>
        <begin position="892"/>
        <end position="919"/>
    </location>
</feature>
<feature type="region of interest" description="Disordered" evidence="12">
    <location>
        <begin position="578"/>
        <end position="666"/>
    </location>
</feature>
<gene>
    <name evidence="14" type="ORF">BC938DRAFT_483364</name>
</gene>
<feature type="compositionally biased region" description="Polar residues" evidence="12">
    <location>
        <begin position="1354"/>
        <end position="1372"/>
    </location>
</feature>
<feature type="compositionally biased region" description="Polar residues" evidence="12">
    <location>
        <begin position="1004"/>
        <end position="1028"/>
    </location>
</feature>
<dbReference type="GO" id="GO:0005524">
    <property type="term" value="F:ATP binding"/>
    <property type="evidence" value="ECO:0007669"/>
    <property type="project" value="UniProtKB-UniRule"/>
</dbReference>
<evidence type="ECO:0000313" key="14">
    <source>
        <dbReference type="EMBL" id="RUS33895.1"/>
    </source>
</evidence>
<evidence type="ECO:0000259" key="13">
    <source>
        <dbReference type="PROSITE" id="PS50011"/>
    </source>
</evidence>
<feature type="region of interest" description="Disordered" evidence="12">
    <location>
        <begin position="413"/>
        <end position="489"/>
    </location>
</feature>
<feature type="compositionally biased region" description="Low complexity" evidence="12">
    <location>
        <begin position="1234"/>
        <end position="1249"/>
    </location>
</feature>
<feature type="compositionally biased region" description="Polar residues" evidence="12">
    <location>
        <begin position="584"/>
        <end position="597"/>
    </location>
</feature>
<dbReference type="PANTHER" id="PTHR24058">
    <property type="entry name" value="DUAL SPECIFICITY PROTEIN KINASE"/>
    <property type="match status" value="1"/>
</dbReference>
<keyword evidence="6" id="KW-0418">Kinase</keyword>
<dbReference type="GO" id="GO:0004712">
    <property type="term" value="F:protein serine/threonine/tyrosine kinase activity"/>
    <property type="evidence" value="ECO:0007669"/>
    <property type="project" value="UniProtKB-EC"/>
</dbReference>
<dbReference type="EMBL" id="RBNJ01000856">
    <property type="protein sequence ID" value="RUS33895.1"/>
    <property type="molecule type" value="Genomic_DNA"/>
</dbReference>
<evidence type="ECO:0000256" key="11">
    <source>
        <dbReference type="PROSITE-ProRule" id="PRU10141"/>
    </source>
</evidence>
<feature type="compositionally biased region" description="Pro residues" evidence="12">
    <location>
        <begin position="1044"/>
        <end position="1057"/>
    </location>
</feature>
<feature type="compositionally biased region" description="Low complexity" evidence="12">
    <location>
        <begin position="1201"/>
        <end position="1216"/>
    </location>
</feature>
<accession>A0A433QVY8</accession>
<dbReference type="GO" id="GO:0004674">
    <property type="term" value="F:protein serine/threonine kinase activity"/>
    <property type="evidence" value="ECO:0007669"/>
    <property type="project" value="UniProtKB-KW"/>
</dbReference>
<keyword evidence="15" id="KW-1185">Reference proteome</keyword>
<dbReference type="InterPro" id="IPR011009">
    <property type="entry name" value="Kinase-like_dom_sf"/>
</dbReference>
<dbReference type="FunFam" id="1.10.510.10:FF:000112">
    <property type="entry name" value="Putative dual specificity tyrosine-phosphorylation-regulated kinase 2"/>
    <property type="match status" value="1"/>
</dbReference>
<dbReference type="EC" id="2.7.12.1" evidence="2"/>
<comment type="similarity">
    <text evidence="1">Belongs to the protein kinase superfamily. CMGC Ser/Thr protein kinase family. MNB/DYRK subfamily.</text>
</comment>
<feature type="compositionally biased region" description="Polar residues" evidence="12">
    <location>
        <begin position="1217"/>
        <end position="1231"/>
    </location>
</feature>
<dbReference type="InterPro" id="IPR050494">
    <property type="entry name" value="Ser_Thr_dual-spec_kinase"/>
</dbReference>
<feature type="region of interest" description="Disordered" evidence="12">
    <location>
        <begin position="1846"/>
        <end position="1940"/>
    </location>
</feature>
<feature type="compositionally biased region" description="Low complexity" evidence="12">
    <location>
        <begin position="1259"/>
        <end position="1269"/>
    </location>
</feature>
<feature type="compositionally biased region" description="Low complexity" evidence="12">
    <location>
        <begin position="312"/>
        <end position="322"/>
    </location>
</feature>
<feature type="compositionally biased region" description="Polar residues" evidence="12">
    <location>
        <begin position="690"/>
        <end position="747"/>
    </location>
</feature>
<feature type="compositionally biased region" description="Low complexity" evidence="12">
    <location>
        <begin position="758"/>
        <end position="773"/>
    </location>
</feature>
<dbReference type="Proteomes" id="UP000274822">
    <property type="component" value="Unassembled WGS sequence"/>
</dbReference>
<feature type="compositionally biased region" description="Low complexity" evidence="12">
    <location>
        <begin position="1883"/>
        <end position="1918"/>
    </location>
</feature>
<feature type="compositionally biased region" description="Polar residues" evidence="12">
    <location>
        <begin position="438"/>
        <end position="460"/>
    </location>
</feature>
<dbReference type="Gene3D" id="3.30.10.30">
    <property type="entry name" value="DYRK"/>
    <property type="match status" value="1"/>
</dbReference>
<dbReference type="SMART" id="SM00220">
    <property type="entry name" value="S_TKc"/>
    <property type="match status" value="1"/>
</dbReference>
<feature type="compositionally biased region" description="Polar residues" evidence="12">
    <location>
        <begin position="1432"/>
        <end position="1444"/>
    </location>
</feature>
<evidence type="ECO:0000256" key="7">
    <source>
        <dbReference type="ARBA" id="ARBA00022840"/>
    </source>
</evidence>
<feature type="compositionally biased region" description="Polar residues" evidence="12">
    <location>
        <begin position="1978"/>
        <end position="1989"/>
    </location>
</feature>
<feature type="compositionally biased region" description="Polar residues" evidence="12">
    <location>
        <begin position="1065"/>
        <end position="1106"/>
    </location>
</feature>
<feature type="compositionally biased region" description="Low complexity" evidence="12">
    <location>
        <begin position="966"/>
        <end position="977"/>
    </location>
</feature>
<comment type="caution">
    <text evidence="14">The sequence shown here is derived from an EMBL/GenBank/DDBJ whole genome shotgun (WGS) entry which is preliminary data.</text>
</comment>
<dbReference type="InterPro" id="IPR008271">
    <property type="entry name" value="Ser/Thr_kinase_AS"/>
</dbReference>
<feature type="compositionally biased region" description="Polar residues" evidence="12">
    <location>
        <begin position="1"/>
        <end position="32"/>
    </location>
</feature>
<evidence type="ECO:0000256" key="9">
    <source>
        <dbReference type="ARBA" id="ARBA00049308"/>
    </source>
</evidence>
<dbReference type="InterPro" id="IPR017441">
    <property type="entry name" value="Protein_kinase_ATP_BS"/>
</dbReference>
<evidence type="ECO:0000256" key="2">
    <source>
        <dbReference type="ARBA" id="ARBA00013203"/>
    </source>
</evidence>
<feature type="region of interest" description="Disordered" evidence="12">
    <location>
        <begin position="1344"/>
        <end position="1445"/>
    </location>
</feature>
<dbReference type="Gene3D" id="1.10.510.10">
    <property type="entry name" value="Transferase(Phosphotransferase) domain 1"/>
    <property type="match status" value="1"/>
</dbReference>
<keyword evidence="4" id="KW-0808">Transferase</keyword>
<feature type="compositionally biased region" description="Low complexity" evidence="12">
    <location>
        <begin position="289"/>
        <end position="302"/>
    </location>
</feature>
<feature type="binding site" evidence="11">
    <location>
        <position position="1575"/>
    </location>
    <ligand>
        <name>ATP</name>
        <dbReference type="ChEBI" id="CHEBI:30616"/>
    </ligand>
</feature>
<feature type="compositionally biased region" description="Polar residues" evidence="12">
    <location>
        <begin position="363"/>
        <end position="382"/>
    </location>
</feature>
<dbReference type="PROSITE" id="PS50011">
    <property type="entry name" value="PROTEIN_KINASE_DOM"/>
    <property type="match status" value="1"/>
</dbReference>
<dbReference type="InterPro" id="IPR042521">
    <property type="entry name" value="DYRK"/>
</dbReference>
<keyword evidence="7 11" id="KW-0067">ATP-binding</keyword>
<feature type="compositionally biased region" description="Low complexity" evidence="12">
    <location>
        <begin position="42"/>
        <end position="73"/>
    </location>
</feature>
<reference evidence="14 15" key="1">
    <citation type="journal article" date="2018" name="New Phytol.">
        <title>Phylogenomics of Endogonaceae and evolution of mycorrhizas within Mucoromycota.</title>
        <authorList>
            <person name="Chang Y."/>
            <person name="Desiro A."/>
            <person name="Na H."/>
            <person name="Sandor L."/>
            <person name="Lipzen A."/>
            <person name="Clum A."/>
            <person name="Barry K."/>
            <person name="Grigoriev I.V."/>
            <person name="Martin F.M."/>
            <person name="Stajich J.E."/>
            <person name="Smith M.E."/>
            <person name="Bonito G."/>
            <person name="Spatafora J.W."/>
        </authorList>
    </citation>
    <scope>NUCLEOTIDE SEQUENCE [LARGE SCALE GENOMIC DNA]</scope>
    <source>
        <strain evidence="14 15">AD002</strain>
    </source>
</reference>
<feature type="region of interest" description="Disordered" evidence="12">
    <location>
        <begin position="681"/>
        <end position="1283"/>
    </location>
</feature>
<evidence type="ECO:0000256" key="8">
    <source>
        <dbReference type="ARBA" id="ARBA00049003"/>
    </source>
</evidence>
<dbReference type="PANTHER" id="PTHR24058:SF22">
    <property type="entry name" value="DUAL SPECIFICITY TYROSINE-PHOSPHORYLATION-REGULATED KINASE 4"/>
    <property type="match status" value="1"/>
</dbReference>
<comment type="catalytic activity">
    <reaction evidence="10">
        <text>L-tyrosyl-[protein] + ATP = O-phospho-L-tyrosyl-[protein] + ADP + H(+)</text>
        <dbReference type="Rhea" id="RHEA:10596"/>
        <dbReference type="Rhea" id="RHEA-COMP:10136"/>
        <dbReference type="Rhea" id="RHEA-COMP:20101"/>
        <dbReference type="ChEBI" id="CHEBI:15378"/>
        <dbReference type="ChEBI" id="CHEBI:30616"/>
        <dbReference type="ChEBI" id="CHEBI:46858"/>
        <dbReference type="ChEBI" id="CHEBI:61978"/>
        <dbReference type="ChEBI" id="CHEBI:456216"/>
        <dbReference type="EC" id="2.7.12.1"/>
    </reaction>
</comment>
<feature type="region of interest" description="Disordered" evidence="12">
    <location>
        <begin position="1"/>
        <end position="75"/>
    </location>
</feature>
<evidence type="ECO:0000256" key="4">
    <source>
        <dbReference type="ARBA" id="ARBA00022679"/>
    </source>
</evidence>
<feature type="compositionally biased region" description="Polar residues" evidence="12">
    <location>
        <begin position="1145"/>
        <end position="1158"/>
    </location>
</feature>
<feature type="region of interest" description="Disordered" evidence="12">
    <location>
        <begin position="537"/>
        <end position="561"/>
    </location>
</feature>
<feature type="region of interest" description="Disordered" evidence="12">
    <location>
        <begin position="217"/>
        <end position="382"/>
    </location>
</feature>
<evidence type="ECO:0000256" key="12">
    <source>
        <dbReference type="SAM" id="MobiDB-lite"/>
    </source>
</evidence>
<feature type="compositionally biased region" description="Polar residues" evidence="12">
    <location>
        <begin position="1919"/>
        <end position="1936"/>
    </location>
</feature>
<dbReference type="PROSITE" id="PS00107">
    <property type="entry name" value="PROTEIN_KINASE_ATP"/>
    <property type="match status" value="1"/>
</dbReference>
<feature type="compositionally biased region" description="Basic and acidic residues" evidence="12">
    <location>
        <begin position="269"/>
        <end position="288"/>
    </location>
</feature>
<keyword evidence="5 11" id="KW-0547">Nucleotide-binding</keyword>
<dbReference type="Gene3D" id="3.30.200.20">
    <property type="entry name" value="Phosphorylase Kinase, domain 1"/>
    <property type="match status" value="1"/>
</dbReference>
<keyword evidence="3" id="KW-0723">Serine/threonine-protein kinase</keyword>
<dbReference type="GO" id="GO:0005737">
    <property type="term" value="C:cytoplasm"/>
    <property type="evidence" value="ECO:0007669"/>
    <property type="project" value="TreeGrafter"/>
</dbReference>
<feature type="compositionally biased region" description="Low complexity" evidence="12">
    <location>
        <begin position="850"/>
        <end position="878"/>
    </location>
</feature>
<dbReference type="GO" id="GO:0005856">
    <property type="term" value="C:cytoskeleton"/>
    <property type="evidence" value="ECO:0007669"/>
    <property type="project" value="TreeGrafter"/>
</dbReference>
<evidence type="ECO:0000256" key="1">
    <source>
        <dbReference type="ARBA" id="ARBA00008867"/>
    </source>
</evidence>
<dbReference type="PROSITE" id="PS00108">
    <property type="entry name" value="PROTEIN_KINASE_ST"/>
    <property type="match status" value="1"/>
</dbReference>